<dbReference type="InterPro" id="IPR018841">
    <property type="entry name" value="DUF2442"/>
</dbReference>
<name>A0A450RTT1_9GAMM</name>
<proteinExistence type="predicted"/>
<gene>
    <name evidence="1" type="ORF">BECKDK2373C_GA0170839_100150</name>
</gene>
<sequence length="92" mass="10773">MNPRVRKVVPLPDYRLFVEFTNNERGVYDCEPLLDFGVFRELKDKSYFGRVRAHDGAVAWPHEQDICPDTLYLDSMKYAEPVQIHASKSDLR</sequence>
<dbReference type="Gene3D" id="3.30.2020.10">
    <property type="entry name" value="NE0471-like N-terminal domain"/>
    <property type="match status" value="1"/>
</dbReference>
<dbReference type="SUPFAM" id="SSF143880">
    <property type="entry name" value="NE0471 N-terminal domain-like"/>
    <property type="match status" value="1"/>
</dbReference>
<dbReference type="EMBL" id="CAADEY010000001">
    <property type="protein sequence ID" value="VFJ42514.1"/>
    <property type="molecule type" value="Genomic_DNA"/>
</dbReference>
<reference evidence="1" key="1">
    <citation type="submission" date="2019-02" db="EMBL/GenBank/DDBJ databases">
        <authorList>
            <person name="Gruber-Vodicka R. H."/>
            <person name="Seah K. B. B."/>
        </authorList>
    </citation>
    <scope>NUCLEOTIDE SEQUENCE</scope>
    <source>
        <strain evidence="1">BECK_DK161</strain>
    </source>
</reference>
<evidence type="ECO:0008006" key="2">
    <source>
        <dbReference type="Google" id="ProtNLM"/>
    </source>
</evidence>
<protein>
    <recommendedName>
        <fullName evidence="2">DUF2442 domain-containing protein</fullName>
    </recommendedName>
</protein>
<dbReference type="InterPro" id="IPR036782">
    <property type="entry name" value="NE0471-like_N"/>
</dbReference>
<accession>A0A450RTT1</accession>
<dbReference type="AlphaFoldDB" id="A0A450RTT1"/>
<organism evidence="1">
    <name type="scientific">Candidatus Kentrum sp. DK</name>
    <dbReference type="NCBI Taxonomy" id="2126562"/>
    <lineage>
        <taxon>Bacteria</taxon>
        <taxon>Pseudomonadati</taxon>
        <taxon>Pseudomonadota</taxon>
        <taxon>Gammaproteobacteria</taxon>
        <taxon>Candidatus Kentrum</taxon>
    </lineage>
</organism>
<evidence type="ECO:0000313" key="1">
    <source>
        <dbReference type="EMBL" id="VFJ42514.1"/>
    </source>
</evidence>
<dbReference type="Pfam" id="PF10387">
    <property type="entry name" value="DUF2442"/>
    <property type="match status" value="1"/>
</dbReference>